<dbReference type="RefSeq" id="WP_322468666.1">
    <property type="nucleotide sequence ID" value="NZ_JAXOJX010000122.1"/>
</dbReference>
<feature type="signal peptide" evidence="1">
    <location>
        <begin position="1"/>
        <end position="25"/>
    </location>
</feature>
<reference evidence="2 3" key="1">
    <citation type="submission" date="2023-11" db="EMBL/GenBank/DDBJ databases">
        <title>Draft genome of Azohydromonas lata strain H1 (DSM1123), a polyhydroxyalkanoate producer.</title>
        <authorList>
            <person name="Traversa D."/>
            <person name="D'Addabbo P."/>
            <person name="Pazzani C."/>
            <person name="Manzari C."/>
            <person name="Chiara M."/>
            <person name="Scrascia M."/>
        </authorList>
    </citation>
    <scope>NUCLEOTIDE SEQUENCE [LARGE SCALE GENOMIC DNA]</scope>
    <source>
        <strain evidence="2 3">H1</strain>
    </source>
</reference>
<evidence type="ECO:0000256" key="1">
    <source>
        <dbReference type="SAM" id="SignalP"/>
    </source>
</evidence>
<protein>
    <submittedName>
        <fullName evidence="2">Uncharacterized protein</fullName>
    </submittedName>
</protein>
<dbReference type="Proteomes" id="UP001293718">
    <property type="component" value="Unassembled WGS sequence"/>
</dbReference>
<accession>A0ABU5IRK0</accession>
<evidence type="ECO:0000313" key="3">
    <source>
        <dbReference type="Proteomes" id="UP001293718"/>
    </source>
</evidence>
<evidence type="ECO:0000313" key="2">
    <source>
        <dbReference type="EMBL" id="MDZ5461528.1"/>
    </source>
</evidence>
<dbReference type="EMBL" id="JAXOJX010000122">
    <property type="protein sequence ID" value="MDZ5461528.1"/>
    <property type="molecule type" value="Genomic_DNA"/>
</dbReference>
<name>A0ABU5IRK0_9BURK</name>
<keyword evidence="3" id="KW-1185">Reference proteome</keyword>
<organism evidence="2 3">
    <name type="scientific">Azohydromonas lata</name>
    <dbReference type="NCBI Taxonomy" id="45677"/>
    <lineage>
        <taxon>Bacteria</taxon>
        <taxon>Pseudomonadati</taxon>
        <taxon>Pseudomonadota</taxon>
        <taxon>Betaproteobacteria</taxon>
        <taxon>Burkholderiales</taxon>
        <taxon>Sphaerotilaceae</taxon>
        <taxon>Azohydromonas</taxon>
    </lineage>
</organism>
<sequence>MKSSCLGTGLVLALGWGLYAVPALAADAVKSVPPATPATRPAAAPLPAAAAPSLDKREIRAQLMPRRYTTLAAEIDGKFGELIAGMSGRVLMMPPER</sequence>
<feature type="chain" id="PRO_5046786724" evidence="1">
    <location>
        <begin position="26"/>
        <end position="97"/>
    </location>
</feature>
<gene>
    <name evidence="2" type="ORF">SM757_33630</name>
</gene>
<proteinExistence type="predicted"/>
<keyword evidence="1" id="KW-0732">Signal</keyword>
<comment type="caution">
    <text evidence="2">The sequence shown here is derived from an EMBL/GenBank/DDBJ whole genome shotgun (WGS) entry which is preliminary data.</text>
</comment>